<dbReference type="EMBL" id="CAXLJL010000101">
    <property type="protein sequence ID" value="CAL5131666.1"/>
    <property type="molecule type" value="Genomic_DNA"/>
</dbReference>
<dbReference type="AlphaFoldDB" id="A0AAV2T660"/>
<keyword evidence="7 9" id="KW-0460">Magnesium</keyword>
<keyword evidence="6" id="KW-0378">Hydrolase</keyword>
<dbReference type="PANTHER" id="PTHR22748:SF6">
    <property type="entry name" value="DNA-(APURINIC OR APYRIMIDINIC SITE) ENDONUCLEASE"/>
    <property type="match status" value="1"/>
</dbReference>
<dbReference type="Proteomes" id="UP001497525">
    <property type="component" value="Unassembled WGS sequence"/>
</dbReference>
<dbReference type="NCBIfam" id="TIGR00195">
    <property type="entry name" value="exoDNase_III"/>
    <property type="match status" value="1"/>
</dbReference>
<keyword evidence="11" id="KW-0234">DNA repair</keyword>
<feature type="site" description="Important for catalytic activity" evidence="10">
    <location>
        <position position="314"/>
    </location>
</feature>
<feature type="binding site" evidence="9">
    <location>
        <position position="241"/>
    </location>
    <ligand>
        <name>Mg(2+)</name>
        <dbReference type="ChEBI" id="CHEBI:18420"/>
        <label>1</label>
    </ligand>
</feature>
<evidence type="ECO:0000256" key="2">
    <source>
        <dbReference type="ARBA" id="ARBA00001936"/>
    </source>
</evidence>
<dbReference type="PROSITE" id="PS00728">
    <property type="entry name" value="AP_NUCLEASE_F1_3"/>
    <property type="match status" value="1"/>
</dbReference>
<dbReference type="GO" id="GO:0006284">
    <property type="term" value="P:base-excision repair"/>
    <property type="evidence" value="ECO:0007669"/>
    <property type="project" value="TreeGrafter"/>
</dbReference>
<reference evidence="14" key="1">
    <citation type="submission" date="2024-06" db="EMBL/GenBank/DDBJ databases">
        <authorList>
            <person name="Liu X."/>
            <person name="Lenzi L."/>
            <person name="Haldenby T S."/>
            <person name="Uol C."/>
        </authorList>
    </citation>
    <scope>NUCLEOTIDE SEQUENCE</scope>
</reference>
<feature type="active site" description="Proton donor/acceptor" evidence="8">
    <location>
        <position position="241"/>
    </location>
</feature>
<evidence type="ECO:0000256" key="10">
    <source>
        <dbReference type="PIRSR" id="PIRSR604808-3"/>
    </source>
</evidence>
<evidence type="ECO:0000256" key="9">
    <source>
        <dbReference type="PIRSR" id="PIRSR604808-2"/>
    </source>
</evidence>
<dbReference type="GO" id="GO:0005634">
    <property type="term" value="C:nucleus"/>
    <property type="evidence" value="ECO:0007669"/>
    <property type="project" value="TreeGrafter"/>
</dbReference>
<dbReference type="GO" id="GO:0003677">
    <property type="term" value="F:DNA binding"/>
    <property type="evidence" value="ECO:0007669"/>
    <property type="project" value="InterPro"/>
</dbReference>
<organism evidence="14 15">
    <name type="scientific">Calicophoron daubneyi</name>
    <name type="common">Rumen fluke</name>
    <name type="synonym">Paramphistomum daubneyi</name>
    <dbReference type="NCBI Taxonomy" id="300641"/>
    <lineage>
        <taxon>Eukaryota</taxon>
        <taxon>Metazoa</taxon>
        <taxon>Spiralia</taxon>
        <taxon>Lophotrochozoa</taxon>
        <taxon>Platyhelminthes</taxon>
        <taxon>Trematoda</taxon>
        <taxon>Digenea</taxon>
        <taxon>Plagiorchiida</taxon>
        <taxon>Pronocephalata</taxon>
        <taxon>Paramphistomoidea</taxon>
        <taxon>Paramphistomidae</taxon>
        <taxon>Calicophoron</taxon>
    </lineage>
</organism>
<evidence type="ECO:0000256" key="8">
    <source>
        <dbReference type="PIRSR" id="PIRSR604808-1"/>
    </source>
</evidence>
<feature type="domain" description="Endonuclease/exonuclease/phosphatase" evidence="13">
    <location>
        <begin position="98"/>
        <end position="340"/>
    </location>
</feature>
<feature type="active site" description="Proton acceptor" evidence="8">
    <location>
        <position position="340"/>
    </location>
</feature>
<evidence type="ECO:0000313" key="14">
    <source>
        <dbReference type="EMBL" id="CAL5131666.1"/>
    </source>
</evidence>
<comment type="caution">
    <text evidence="14">The sequence shown here is derived from an EMBL/GenBank/DDBJ whole genome shotgun (WGS) entry which is preliminary data.</text>
</comment>
<evidence type="ECO:0000256" key="5">
    <source>
        <dbReference type="ARBA" id="ARBA00022723"/>
    </source>
</evidence>
<sequence>MRRRAVSLQDKGHNSKKTHQGPRPKSSVKGIRKSLLNNVDSNTLTAEHVKMTTDKKQNDKAPETAHGATNLFPWCLAYPGSMVSLNSPQIKEWTLKLASWNVNGLRAWIKANGKMYADEECPDVLAVQEIKCSSSKIPPESKIPGYYSHWYSAVREGYSGTGLYTRKKPINITYGIKNPKHDSEGRVITAEYENFYLIAAYVPNSGDGLVRLPYRQNEWDPAFASYLKDLDKKKPIIVCGDLNVAHNEIDLASPDTHHMSAGFTDQEREDFTKLLKEVDLVDTYRALYPSREKAYTFWSYRSQARPKNAGWRLDYFLVSRRIFPNVCDHEIRCGIRGSDHCPIVLYMKF</sequence>
<dbReference type="InterPro" id="IPR020848">
    <property type="entry name" value="AP_endonuclease_F1_CS"/>
</dbReference>
<feature type="binding site" evidence="9">
    <location>
        <position position="129"/>
    </location>
    <ligand>
        <name>Mg(2+)</name>
        <dbReference type="ChEBI" id="CHEBI:18420"/>
        <label>1</label>
    </ligand>
</feature>
<dbReference type="InterPro" id="IPR020847">
    <property type="entry name" value="AP_endonuclease_F1_BS"/>
</dbReference>
<dbReference type="InterPro" id="IPR005135">
    <property type="entry name" value="Endo/exonuclease/phosphatase"/>
</dbReference>
<accession>A0AAV2T660</accession>
<dbReference type="GO" id="GO:0008081">
    <property type="term" value="F:phosphoric diester hydrolase activity"/>
    <property type="evidence" value="ECO:0007669"/>
    <property type="project" value="TreeGrafter"/>
</dbReference>
<dbReference type="PANTHER" id="PTHR22748">
    <property type="entry name" value="AP ENDONUCLEASE"/>
    <property type="match status" value="1"/>
</dbReference>
<feature type="active site" evidence="8">
    <location>
        <position position="201"/>
    </location>
</feature>
<evidence type="ECO:0000256" key="7">
    <source>
        <dbReference type="ARBA" id="ARBA00022842"/>
    </source>
</evidence>
<evidence type="ECO:0000313" key="15">
    <source>
        <dbReference type="Proteomes" id="UP001497525"/>
    </source>
</evidence>
<comment type="similarity">
    <text evidence="3 11">Belongs to the DNA repair enzymes AP/ExoA family.</text>
</comment>
<dbReference type="InterPro" id="IPR004808">
    <property type="entry name" value="AP_endonuc_1"/>
</dbReference>
<feature type="binding site" evidence="9">
    <location>
        <position position="339"/>
    </location>
    <ligand>
        <name>Mg(2+)</name>
        <dbReference type="ChEBI" id="CHEBI:18420"/>
        <label>1</label>
    </ligand>
</feature>
<feature type="binding site" evidence="9">
    <location>
        <position position="340"/>
    </location>
    <ligand>
        <name>Mg(2+)</name>
        <dbReference type="ChEBI" id="CHEBI:18420"/>
        <label>1</label>
    </ligand>
</feature>
<dbReference type="Pfam" id="PF03372">
    <property type="entry name" value="Exo_endo_phos"/>
    <property type="match status" value="1"/>
</dbReference>
<dbReference type="InterPro" id="IPR036691">
    <property type="entry name" value="Endo/exonu/phosph_ase_sf"/>
</dbReference>
<dbReference type="PROSITE" id="PS51435">
    <property type="entry name" value="AP_NUCLEASE_F1_4"/>
    <property type="match status" value="1"/>
</dbReference>
<protein>
    <recommendedName>
        <fullName evidence="4">exodeoxyribonuclease III</fullName>
        <ecNumber evidence="4">3.1.11.2</ecNumber>
    </recommendedName>
</protein>
<evidence type="ECO:0000256" key="6">
    <source>
        <dbReference type="ARBA" id="ARBA00022801"/>
    </source>
</evidence>
<comment type="cofactor">
    <cofactor evidence="9 11">
        <name>Mg(2+)</name>
        <dbReference type="ChEBI" id="CHEBI:18420"/>
    </cofactor>
    <cofactor evidence="9 11">
        <name>Mn(2+)</name>
        <dbReference type="ChEBI" id="CHEBI:29035"/>
    </cofactor>
    <text evidence="9 11">Probably binds two magnesium or manganese ions per subunit.</text>
</comment>
<evidence type="ECO:0000259" key="13">
    <source>
        <dbReference type="Pfam" id="PF03372"/>
    </source>
</evidence>
<dbReference type="Gene3D" id="3.60.10.10">
    <property type="entry name" value="Endonuclease/exonuclease/phosphatase"/>
    <property type="match status" value="1"/>
</dbReference>
<feature type="binding site" evidence="9">
    <location>
        <position position="243"/>
    </location>
    <ligand>
        <name>Mg(2+)</name>
        <dbReference type="ChEBI" id="CHEBI:18420"/>
        <label>1</label>
    </ligand>
</feature>
<feature type="site" description="Transition state stabilizer" evidence="10">
    <location>
        <position position="243"/>
    </location>
</feature>
<feature type="region of interest" description="Disordered" evidence="12">
    <location>
        <begin position="1"/>
        <end position="30"/>
    </location>
</feature>
<dbReference type="GO" id="GO:0003906">
    <property type="term" value="F:DNA-(apurinic or apyrimidinic site) endonuclease activity"/>
    <property type="evidence" value="ECO:0007669"/>
    <property type="project" value="TreeGrafter"/>
</dbReference>
<proteinExistence type="inferred from homology"/>
<feature type="site" description="Interaction with DNA substrate" evidence="10">
    <location>
        <position position="340"/>
    </location>
</feature>
<keyword evidence="9" id="KW-0464">Manganese</keyword>
<comment type="cofactor">
    <cofactor evidence="2">
        <name>Mn(2+)</name>
        <dbReference type="ChEBI" id="CHEBI:29035"/>
    </cofactor>
</comment>
<dbReference type="GO" id="GO:0046872">
    <property type="term" value="F:metal ion binding"/>
    <property type="evidence" value="ECO:0007669"/>
    <property type="project" value="UniProtKB-KW"/>
</dbReference>
<evidence type="ECO:0000256" key="3">
    <source>
        <dbReference type="ARBA" id="ARBA00007092"/>
    </source>
</evidence>
<dbReference type="EC" id="3.1.11.2" evidence="4"/>
<evidence type="ECO:0000256" key="1">
    <source>
        <dbReference type="ARBA" id="ARBA00000493"/>
    </source>
</evidence>
<evidence type="ECO:0000256" key="12">
    <source>
        <dbReference type="SAM" id="MobiDB-lite"/>
    </source>
</evidence>
<dbReference type="GO" id="GO:0008311">
    <property type="term" value="F:double-stranded DNA 3'-5' DNA exonuclease activity"/>
    <property type="evidence" value="ECO:0007669"/>
    <property type="project" value="UniProtKB-EC"/>
</dbReference>
<evidence type="ECO:0000256" key="11">
    <source>
        <dbReference type="RuleBase" id="RU362131"/>
    </source>
</evidence>
<gene>
    <name evidence="14" type="ORF">CDAUBV1_LOCUS4178</name>
</gene>
<feature type="binding site" evidence="9">
    <location>
        <position position="101"/>
    </location>
    <ligand>
        <name>Mg(2+)</name>
        <dbReference type="ChEBI" id="CHEBI:18420"/>
        <label>1</label>
    </ligand>
</feature>
<dbReference type="PROSITE" id="PS00726">
    <property type="entry name" value="AP_NUCLEASE_F1_1"/>
    <property type="match status" value="1"/>
</dbReference>
<keyword evidence="11" id="KW-0227">DNA damage</keyword>
<evidence type="ECO:0000256" key="4">
    <source>
        <dbReference type="ARBA" id="ARBA00012115"/>
    </source>
</evidence>
<keyword evidence="5 9" id="KW-0479">Metal-binding</keyword>
<comment type="catalytic activity">
    <reaction evidence="1">
        <text>Exonucleolytic cleavage in the 3'- to 5'-direction to yield nucleoside 5'-phosphates.</text>
        <dbReference type="EC" id="3.1.11.2"/>
    </reaction>
</comment>
<name>A0AAV2T660_CALDB</name>
<dbReference type="CDD" id="cd09087">
    <property type="entry name" value="Ape1-like_AP-endo"/>
    <property type="match status" value="1"/>
</dbReference>
<dbReference type="NCBIfam" id="TIGR00633">
    <property type="entry name" value="xth"/>
    <property type="match status" value="1"/>
</dbReference>
<dbReference type="SUPFAM" id="SSF56219">
    <property type="entry name" value="DNase I-like"/>
    <property type="match status" value="1"/>
</dbReference>